<comment type="caution">
    <text evidence="7">The sequence shown here is derived from an EMBL/GenBank/DDBJ whole genome shotgun (WGS) entry which is preliminary data.</text>
</comment>
<dbReference type="Pfam" id="PF04464">
    <property type="entry name" value="Glyphos_transf"/>
    <property type="match status" value="1"/>
</dbReference>
<keyword evidence="4 7" id="KW-0808">Transferase</keyword>
<dbReference type="AlphaFoldDB" id="A0A2M9F0N1"/>
<keyword evidence="8" id="KW-1185">Reference proteome</keyword>
<gene>
    <name evidence="7" type="ORF">CQS04_07615</name>
</gene>
<evidence type="ECO:0000256" key="3">
    <source>
        <dbReference type="ARBA" id="ARBA00022475"/>
    </source>
</evidence>
<reference evidence="7 8" key="1">
    <citation type="submission" date="2017-10" db="EMBL/GenBank/DDBJ databases">
        <title>Draft genome of Chryseomicrobium casticus sp. nov.</title>
        <authorList>
            <person name="Chakraborty R."/>
            <person name="Saha T."/>
        </authorList>
    </citation>
    <scope>NUCLEOTIDE SEQUENCE [LARGE SCALE GENOMIC DNA]</scope>
    <source>
        <strain evidence="7 8">ET03</strain>
    </source>
</reference>
<comment type="subcellular location">
    <subcellularLocation>
        <location evidence="1">Cell membrane</location>
        <topology evidence="1">Peripheral membrane protein</topology>
    </subcellularLocation>
</comment>
<protein>
    <submittedName>
        <fullName evidence="7">CDP-glycerol--glycerophosphate glycerophosphotransferase</fullName>
    </submittedName>
</protein>
<keyword evidence="3" id="KW-1003">Cell membrane</keyword>
<dbReference type="EMBL" id="PCGR01000002">
    <property type="protein sequence ID" value="PJK17014.1"/>
    <property type="molecule type" value="Genomic_DNA"/>
</dbReference>
<proteinExistence type="inferred from homology"/>
<dbReference type="OrthoDB" id="9811865at2"/>
<keyword evidence="5" id="KW-0777">Teichoic acid biosynthesis</keyword>
<dbReference type="InterPro" id="IPR051612">
    <property type="entry name" value="Teichoic_Acid_Biosynth"/>
</dbReference>
<evidence type="ECO:0000256" key="2">
    <source>
        <dbReference type="ARBA" id="ARBA00010488"/>
    </source>
</evidence>
<dbReference type="RefSeq" id="WP_100353560.1">
    <property type="nucleotide sequence ID" value="NZ_PCGR01000002.1"/>
</dbReference>
<name>A0A2M9F0N1_9BACL</name>
<organism evidence="7 8">
    <name type="scientific">Chryseomicrobium excrementi</name>
    <dbReference type="NCBI Taxonomy" id="2041346"/>
    <lineage>
        <taxon>Bacteria</taxon>
        <taxon>Bacillati</taxon>
        <taxon>Bacillota</taxon>
        <taxon>Bacilli</taxon>
        <taxon>Bacillales</taxon>
        <taxon>Caryophanaceae</taxon>
        <taxon>Chryseomicrobium</taxon>
    </lineage>
</organism>
<dbReference type="InterPro" id="IPR007554">
    <property type="entry name" value="Glycerophosphate_synth"/>
</dbReference>
<dbReference type="Gene3D" id="3.40.50.11820">
    <property type="match status" value="1"/>
</dbReference>
<evidence type="ECO:0000313" key="8">
    <source>
        <dbReference type="Proteomes" id="UP000228680"/>
    </source>
</evidence>
<dbReference type="GO" id="GO:0005886">
    <property type="term" value="C:plasma membrane"/>
    <property type="evidence" value="ECO:0007669"/>
    <property type="project" value="UniProtKB-SubCell"/>
</dbReference>
<evidence type="ECO:0000256" key="1">
    <source>
        <dbReference type="ARBA" id="ARBA00004202"/>
    </source>
</evidence>
<comment type="similarity">
    <text evidence="2">Belongs to the CDP-glycerol glycerophosphotransferase family.</text>
</comment>
<dbReference type="Gene3D" id="3.40.50.12580">
    <property type="match status" value="1"/>
</dbReference>
<sequence>MIADIIKSIYLFLFRISFMWMNRKPLQNKVVLFVTFPQNSYYLTEELKKRDPSMQIVLVCNESSYPKMAELQSEQVQLLELHRLKLYFTRIYHLATAKIIIIDNYFPFLAVTNFKKEVRCVQIWHAAGAIKSFGLEANNTTTRTAISKRRFHRVYHRFDKIVVGSEEMADIFTRAFGVPSSSFLRTGIPRTDLFFDEHKKQELRDKFYRNYPHAKGKRVVLYAPTFRDTASHHMPLDFERLTRVLGPEVLVLVKLHPVTKQNLAFPSEVSDQLIQIDADEDVNEWLVVTDLLVTDYSSIPFEFCLLKKPMVFYAYDLEEYIAERGIWENYEEFVPGPVVFTQEQLEEAIVAPDFDVDNQKVLAFCDTWNKYSQGKSSEQLIDYVIKKVT</sequence>
<evidence type="ECO:0000256" key="4">
    <source>
        <dbReference type="ARBA" id="ARBA00022679"/>
    </source>
</evidence>
<dbReference type="PANTHER" id="PTHR37316:SF1">
    <property type="entry name" value="TEICHOIC ACID GLYCEROL-PHOSPHATE PRIMASE"/>
    <property type="match status" value="1"/>
</dbReference>
<evidence type="ECO:0000256" key="5">
    <source>
        <dbReference type="ARBA" id="ARBA00022944"/>
    </source>
</evidence>
<dbReference type="Proteomes" id="UP000228680">
    <property type="component" value="Unassembled WGS sequence"/>
</dbReference>
<dbReference type="GO" id="GO:0019350">
    <property type="term" value="P:teichoic acid biosynthetic process"/>
    <property type="evidence" value="ECO:0007669"/>
    <property type="project" value="UniProtKB-KW"/>
</dbReference>
<keyword evidence="6" id="KW-0472">Membrane</keyword>
<accession>A0A2M9F0N1</accession>
<dbReference type="InterPro" id="IPR043148">
    <property type="entry name" value="TagF_C"/>
</dbReference>
<dbReference type="SUPFAM" id="SSF53756">
    <property type="entry name" value="UDP-Glycosyltransferase/glycogen phosphorylase"/>
    <property type="match status" value="1"/>
</dbReference>
<dbReference type="PANTHER" id="PTHR37316">
    <property type="entry name" value="TEICHOIC ACID GLYCEROL-PHOSPHATE PRIMASE"/>
    <property type="match status" value="1"/>
</dbReference>
<dbReference type="InterPro" id="IPR043149">
    <property type="entry name" value="TagF_N"/>
</dbReference>
<evidence type="ECO:0000256" key="6">
    <source>
        <dbReference type="ARBA" id="ARBA00023136"/>
    </source>
</evidence>
<dbReference type="GO" id="GO:0047355">
    <property type="term" value="F:CDP-glycerol glycerophosphotransferase activity"/>
    <property type="evidence" value="ECO:0007669"/>
    <property type="project" value="InterPro"/>
</dbReference>
<evidence type="ECO:0000313" key="7">
    <source>
        <dbReference type="EMBL" id="PJK17014.1"/>
    </source>
</evidence>